<comment type="caution">
    <text evidence="1">The sequence shown here is derived from an EMBL/GenBank/DDBJ whole genome shotgun (WGS) entry which is preliminary data.</text>
</comment>
<reference evidence="3 4" key="2">
    <citation type="journal article" date="2019" name="PLoS Negl. Trop. Dis.">
        <title>Revisiting the worldwide diversity of Leptospira species in the environment.</title>
        <authorList>
            <person name="Vincent A.T."/>
            <person name="Schiettekatte O."/>
            <person name="Bourhy P."/>
            <person name="Veyrier F.J."/>
            <person name="Picardeau M."/>
        </authorList>
    </citation>
    <scope>NUCLEOTIDE SEQUENCE [LARGE SCALE GENOMIC DNA]</scope>
    <source>
        <strain evidence="3">201702690</strain>
        <strain evidence="1 4">SSW18</strain>
    </source>
</reference>
<dbReference type="OrthoDB" id="324245at2"/>
<evidence type="ECO:0000313" key="4">
    <source>
        <dbReference type="Proteomes" id="UP000297946"/>
    </source>
</evidence>
<reference evidence="2" key="1">
    <citation type="submission" date="2018-10" db="EMBL/GenBank/DDBJ databases">
        <authorList>
            <person name="Vincent A.T."/>
            <person name="Schiettekatte O."/>
            <person name="Bourhy P."/>
            <person name="Veyrier F.J."/>
            <person name="Picardeau M."/>
        </authorList>
    </citation>
    <scope>NUCLEOTIDE SEQUENCE</scope>
    <source>
        <strain evidence="2">201702690</strain>
    </source>
</reference>
<sequence length="281" mass="33856">MYSNLEWDQKLISSLEFYYRNGDPDLFLKEAWGWAWALSRRKFRLDDDSCADIVLKLVHDVEHIMKVYQEGNYTNFPAFLTTYVKHLVLNQKKKNVIRAKMEIVTDDFYTDRFPKASTYDFTQDILEQAKEISLLVRETLDQLDPLASLVIKMKHRIRLNLKECRIFKQRLSWLGLGIRQYFDSDREEEIRSRIRKRNAEDQLKRLFQSLYHTESQNRTRWNGARKHWSDRHSGVPEEKSFRKIAYYLGMSQHSVRTLYYSTVTDFKKKERWRSMGWRAAA</sequence>
<accession>A0A5F1ZY14</accession>
<protein>
    <submittedName>
        <fullName evidence="1">RNA polymerase subunit sigma-70</fullName>
    </submittedName>
</protein>
<keyword evidence="3" id="KW-1185">Reference proteome</keyword>
<organism evidence="1 4">
    <name type="scientific">Leptospira langatensis</name>
    <dbReference type="NCBI Taxonomy" id="2484983"/>
    <lineage>
        <taxon>Bacteria</taxon>
        <taxon>Pseudomonadati</taxon>
        <taxon>Spirochaetota</taxon>
        <taxon>Spirochaetia</taxon>
        <taxon>Leptospirales</taxon>
        <taxon>Leptospiraceae</taxon>
        <taxon>Leptospira</taxon>
    </lineage>
</organism>
<dbReference type="Proteomes" id="UP000297273">
    <property type="component" value="Unassembled WGS sequence"/>
</dbReference>
<dbReference type="Proteomes" id="UP000297946">
    <property type="component" value="Unassembled WGS sequence"/>
</dbReference>
<dbReference type="AlphaFoldDB" id="A0A5F1ZY14"/>
<dbReference type="EMBL" id="RQER01000007">
    <property type="protein sequence ID" value="TGJ99982.1"/>
    <property type="molecule type" value="Genomic_DNA"/>
</dbReference>
<evidence type="ECO:0000313" key="3">
    <source>
        <dbReference type="Proteomes" id="UP000297273"/>
    </source>
</evidence>
<evidence type="ECO:0000313" key="2">
    <source>
        <dbReference type="EMBL" id="TGL42620.1"/>
    </source>
</evidence>
<proteinExistence type="predicted"/>
<evidence type="ECO:0000313" key="1">
    <source>
        <dbReference type="EMBL" id="TGJ99982.1"/>
    </source>
</evidence>
<dbReference type="RefSeq" id="WP_135643357.1">
    <property type="nucleotide sequence ID" value="NZ_RQER01000007.1"/>
</dbReference>
<gene>
    <name evidence="1" type="ORF">EHO57_11825</name>
    <name evidence="2" type="ORF">EHQ53_03960</name>
</gene>
<dbReference type="EMBL" id="RQGC01000002">
    <property type="protein sequence ID" value="TGL42620.1"/>
    <property type="molecule type" value="Genomic_DNA"/>
</dbReference>
<name>A0A5F1ZY14_9LEPT</name>